<dbReference type="Proteomes" id="UP000095767">
    <property type="component" value="Unassembled WGS sequence"/>
</dbReference>
<gene>
    <name evidence="1" type="ORF">BAE44_0004883</name>
</gene>
<keyword evidence="2" id="KW-1185">Reference proteome</keyword>
<name>A0A1E5W9L3_9POAL</name>
<dbReference type="EMBL" id="LWDX02016501">
    <property type="protein sequence ID" value="OEL34101.1"/>
    <property type="molecule type" value="Genomic_DNA"/>
</dbReference>
<comment type="caution">
    <text evidence="1">The sequence shown here is derived from an EMBL/GenBank/DDBJ whole genome shotgun (WGS) entry which is preliminary data.</text>
</comment>
<dbReference type="InterPro" id="IPR051671">
    <property type="entry name" value="CYSTM1_HM_Tolerance"/>
</dbReference>
<protein>
    <submittedName>
        <fullName evidence="1">Uncharacterized protein</fullName>
    </submittedName>
</protein>
<dbReference type="PANTHER" id="PTHR35470:SF12">
    <property type="entry name" value="PROTEIN CADMIUM TOLERANCE 1"/>
    <property type="match status" value="1"/>
</dbReference>
<dbReference type="OrthoDB" id="681170at2759"/>
<dbReference type="PANTHER" id="PTHR35470">
    <property type="entry name" value="CADMIUM TOLERANT 3"/>
    <property type="match status" value="1"/>
</dbReference>
<reference evidence="1 2" key="1">
    <citation type="submission" date="2016-09" db="EMBL/GenBank/DDBJ databases">
        <title>The draft genome of Dichanthelium oligosanthes: A C3 panicoid grass species.</title>
        <authorList>
            <person name="Studer A.J."/>
            <person name="Schnable J.C."/>
            <person name="Brutnell T.P."/>
        </authorList>
    </citation>
    <scope>NUCLEOTIDE SEQUENCE [LARGE SCALE GENOMIC DNA]</scope>
    <source>
        <strain evidence="2">cv. Kellogg 1175</strain>
        <tissue evidence="1">Leaf</tissue>
    </source>
</reference>
<organism evidence="1 2">
    <name type="scientific">Dichanthelium oligosanthes</name>
    <dbReference type="NCBI Taxonomy" id="888268"/>
    <lineage>
        <taxon>Eukaryota</taxon>
        <taxon>Viridiplantae</taxon>
        <taxon>Streptophyta</taxon>
        <taxon>Embryophyta</taxon>
        <taxon>Tracheophyta</taxon>
        <taxon>Spermatophyta</taxon>
        <taxon>Magnoliopsida</taxon>
        <taxon>Liliopsida</taxon>
        <taxon>Poales</taxon>
        <taxon>Poaceae</taxon>
        <taxon>PACMAD clade</taxon>
        <taxon>Panicoideae</taxon>
        <taxon>Panicodae</taxon>
        <taxon>Paniceae</taxon>
        <taxon>Dichantheliinae</taxon>
        <taxon>Dichanthelium</taxon>
    </lineage>
</organism>
<evidence type="ECO:0000313" key="1">
    <source>
        <dbReference type="EMBL" id="OEL34101.1"/>
    </source>
</evidence>
<dbReference type="AlphaFoldDB" id="A0A1E5W9L3"/>
<proteinExistence type="predicted"/>
<accession>A0A1E5W9L3</accession>
<sequence>MYNAPPPQDMSYYDHCQKRHEEKGCLYACSSPASQARCTTPRPRRRCPTSTMCRGATRRKAASTHGNFDSVSDVQFSFSYTAWNFI</sequence>
<evidence type="ECO:0000313" key="2">
    <source>
        <dbReference type="Proteomes" id="UP000095767"/>
    </source>
</evidence>